<feature type="region of interest" description="Disordered" evidence="1">
    <location>
        <begin position="96"/>
        <end position="172"/>
    </location>
</feature>
<evidence type="ECO:0000313" key="3">
    <source>
        <dbReference type="Proteomes" id="UP001295444"/>
    </source>
</evidence>
<accession>A0AAD1VT61</accession>
<dbReference type="EMBL" id="OW240913">
    <property type="protein sequence ID" value="CAH2252128.1"/>
    <property type="molecule type" value="Genomic_DNA"/>
</dbReference>
<name>A0AAD1VT61_PELCU</name>
<gene>
    <name evidence="2" type="ORF">PECUL_23A011693</name>
</gene>
<evidence type="ECO:0000313" key="2">
    <source>
        <dbReference type="EMBL" id="CAH2252128.1"/>
    </source>
</evidence>
<proteinExistence type="predicted"/>
<protein>
    <submittedName>
        <fullName evidence="2">Uncharacterized protein</fullName>
    </submittedName>
</protein>
<organism evidence="2 3">
    <name type="scientific">Pelobates cultripes</name>
    <name type="common">Western spadefoot toad</name>
    <dbReference type="NCBI Taxonomy" id="61616"/>
    <lineage>
        <taxon>Eukaryota</taxon>
        <taxon>Metazoa</taxon>
        <taxon>Chordata</taxon>
        <taxon>Craniata</taxon>
        <taxon>Vertebrata</taxon>
        <taxon>Euteleostomi</taxon>
        <taxon>Amphibia</taxon>
        <taxon>Batrachia</taxon>
        <taxon>Anura</taxon>
        <taxon>Pelobatoidea</taxon>
        <taxon>Pelobatidae</taxon>
        <taxon>Pelobates</taxon>
    </lineage>
</organism>
<dbReference type="Proteomes" id="UP001295444">
    <property type="component" value="Chromosome 02"/>
</dbReference>
<feature type="compositionally biased region" description="Polar residues" evidence="1">
    <location>
        <begin position="124"/>
        <end position="141"/>
    </location>
</feature>
<dbReference type="AlphaFoldDB" id="A0AAD1VT61"/>
<sequence length="172" mass="19478">MTDTELRLAAIFNSFWEKLEARMRPPLPDTQKEVKLQCPVQVAAQRQAHNPTGSMHLMGRRRRGAILRKNLPYNNSGSLKQTQRTERVNRTVYSSPPYRQAADSNRHPKYYMTPNRKRGRRVTKPTTAATPSRTNNGTHTQKGAPPEHKQRMRPSNTGAPKRACKIPLAGVG</sequence>
<keyword evidence="3" id="KW-1185">Reference proteome</keyword>
<evidence type="ECO:0000256" key="1">
    <source>
        <dbReference type="SAM" id="MobiDB-lite"/>
    </source>
</evidence>
<reference evidence="2" key="1">
    <citation type="submission" date="2022-03" db="EMBL/GenBank/DDBJ databases">
        <authorList>
            <person name="Alioto T."/>
            <person name="Alioto T."/>
            <person name="Gomez Garrido J."/>
        </authorList>
    </citation>
    <scope>NUCLEOTIDE SEQUENCE</scope>
</reference>